<evidence type="ECO:0000256" key="1">
    <source>
        <dbReference type="ARBA" id="ARBA00001946"/>
    </source>
</evidence>
<evidence type="ECO:0000256" key="10">
    <source>
        <dbReference type="ARBA" id="ARBA00022842"/>
    </source>
</evidence>
<dbReference type="InterPro" id="IPR006805">
    <property type="entry name" value="Anth_synth_I_N"/>
</dbReference>
<comment type="function">
    <text evidence="13 15">Part of a heterotetrameric complex that catalyzes the two-step biosynthesis of anthranilate, an intermediate in the biosynthesis of L-tryptophan. In the first step, the glutamine-binding beta subunit (TrpG) of anthranilate synthase (AS) provides the glutamine amidotransferase activity which generates ammonia as a substrate that, along with chorismate, is used in the second step, catalyzed by the large alpha subunit of AS (TrpE) to produce anthranilate. In the absence of TrpG, TrpE can synthesize anthranilate directly from chorismate and high concentrations of ammonia.</text>
</comment>
<feature type="domain" description="Chorismate-utilising enzyme C-terminal" evidence="17">
    <location>
        <begin position="219"/>
        <end position="472"/>
    </location>
</feature>
<sequence>MSPEQFDDLIRQGYNRIPLVREVLADLDTPLSTYLKLGSGPYSYLLESVQGGEKWGRYSFVGLPARTVVRVRGHQVCVEESGRVVEEARVDDPLAWIETFQTRFRVPDLPDQPRFTGGLVGYFGYDTIRYIEPRLGGGEKPDPLGVPDILLMVSDEVVVYDNLAGRLYLVVHAGAGERESAERRLDALQDQLRRITHLPPAHPAPRKVSESDFISGFTEEGFKAAVDRCKQYIVDGDVMQVVLSQRLSIPYGARPLDLYRALRSLNPSPYMFYLDLGDHHVVGSSPEILVRLEDEVVTVRPIAGTRPRGEDEASDRALEQDLLADPKEIAEHLMLIDLGRNDAGRVSRVGSVQLTERMVVERYSHVMHIVSNVVGRLRPGMTAMDVLRATFPAGTVSGAPKIRAMEIIDELEPVKRGIYSGAVGYLSWQGNMDTAIAIRTAVIKDQTLHIQAGAGVVHDSVPDNEWAETMNKGRAVFRAVAMAESGLEIQPASMRGKGRS</sequence>
<evidence type="ECO:0000256" key="12">
    <source>
        <dbReference type="ARBA" id="ARBA00023239"/>
    </source>
</evidence>
<keyword evidence="8 15" id="KW-0479">Metal-binding</keyword>
<evidence type="ECO:0000313" key="20">
    <source>
        <dbReference type="Proteomes" id="UP000199496"/>
    </source>
</evidence>
<keyword evidence="12 15" id="KW-0456">Lyase</keyword>
<evidence type="ECO:0000256" key="6">
    <source>
        <dbReference type="ARBA" id="ARBA00020653"/>
    </source>
</evidence>
<keyword evidence="20" id="KW-1185">Reference proteome</keyword>
<organism evidence="19 20">
    <name type="scientific">Ectothiorhodospira magna</name>
    <dbReference type="NCBI Taxonomy" id="867345"/>
    <lineage>
        <taxon>Bacteria</taxon>
        <taxon>Pseudomonadati</taxon>
        <taxon>Pseudomonadota</taxon>
        <taxon>Gammaproteobacteria</taxon>
        <taxon>Chromatiales</taxon>
        <taxon>Ectothiorhodospiraceae</taxon>
        <taxon>Ectothiorhodospira</taxon>
    </lineage>
</organism>
<dbReference type="STRING" id="867345.SAMN05421693_11637"/>
<dbReference type="Proteomes" id="UP000199496">
    <property type="component" value="Unassembled WGS sequence"/>
</dbReference>
<evidence type="ECO:0000313" key="19">
    <source>
        <dbReference type="EMBL" id="SEQ08757.1"/>
    </source>
</evidence>
<dbReference type="SUPFAM" id="SSF56322">
    <property type="entry name" value="ADC synthase"/>
    <property type="match status" value="1"/>
</dbReference>
<evidence type="ECO:0000256" key="9">
    <source>
        <dbReference type="ARBA" id="ARBA00022822"/>
    </source>
</evidence>
<evidence type="ECO:0000256" key="7">
    <source>
        <dbReference type="ARBA" id="ARBA00022605"/>
    </source>
</evidence>
<comment type="similarity">
    <text evidence="3 15">Belongs to the anthranilate synthase component I family.</text>
</comment>
<evidence type="ECO:0000256" key="13">
    <source>
        <dbReference type="ARBA" id="ARBA00025634"/>
    </source>
</evidence>
<keyword evidence="9 15" id="KW-0822">Tryptophan biosynthesis</keyword>
<comment type="pathway">
    <text evidence="2 15">Amino-acid biosynthesis; L-tryptophan biosynthesis; L-tryptophan from chorismate: step 1/5.</text>
</comment>
<feature type="coiled-coil region" evidence="16">
    <location>
        <begin position="171"/>
        <end position="198"/>
    </location>
</feature>
<comment type="cofactor">
    <cofactor evidence="1 15">
        <name>Mg(2+)</name>
        <dbReference type="ChEBI" id="CHEBI:18420"/>
    </cofactor>
</comment>
<accession>A0A1H9D5Y5</accession>
<gene>
    <name evidence="15" type="primary">trpE</name>
    <name evidence="19" type="ORF">SAMN05421693_11637</name>
</gene>
<dbReference type="Gene3D" id="3.60.120.10">
    <property type="entry name" value="Anthranilate synthase"/>
    <property type="match status" value="1"/>
</dbReference>
<dbReference type="PRINTS" id="PR00095">
    <property type="entry name" value="ANTSNTHASEI"/>
</dbReference>
<keyword evidence="10 15" id="KW-0460">Magnesium</keyword>
<keyword evidence="11 15" id="KW-0057">Aromatic amino acid biosynthesis</keyword>
<dbReference type="EMBL" id="FOFO01000016">
    <property type="protein sequence ID" value="SEQ08757.1"/>
    <property type="molecule type" value="Genomic_DNA"/>
</dbReference>
<dbReference type="Pfam" id="PF04715">
    <property type="entry name" value="Anth_synt_I_N"/>
    <property type="match status" value="1"/>
</dbReference>
<evidence type="ECO:0000256" key="11">
    <source>
        <dbReference type="ARBA" id="ARBA00023141"/>
    </source>
</evidence>
<dbReference type="InterPro" id="IPR019999">
    <property type="entry name" value="Anth_synth_I-like"/>
</dbReference>
<feature type="domain" description="Anthranilate synthase component I N-terminal" evidence="18">
    <location>
        <begin position="26"/>
        <end position="169"/>
    </location>
</feature>
<dbReference type="GO" id="GO:0046872">
    <property type="term" value="F:metal ion binding"/>
    <property type="evidence" value="ECO:0007669"/>
    <property type="project" value="UniProtKB-KW"/>
</dbReference>
<dbReference type="GO" id="GO:0004049">
    <property type="term" value="F:anthranilate synthase activity"/>
    <property type="evidence" value="ECO:0007669"/>
    <property type="project" value="UniProtKB-EC"/>
</dbReference>
<dbReference type="GO" id="GO:0000162">
    <property type="term" value="P:L-tryptophan biosynthetic process"/>
    <property type="evidence" value="ECO:0007669"/>
    <property type="project" value="UniProtKB-UniPathway"/>
</dbReference>
<dbReference type="InterPro" id="IPR015890">
    <property type="entry name" value="Chorismate_C"/>
</dbReference>
<dbReference type="AlphaFoldDB" id="A0A1H9D5Y5"/>
<evidence type="ECO:0000256" key="15">
    <source>
        <dbReference type="RuleBase" id="RU364045"/>
    </source>
</evidence>
<dbReference type="UniPathway" id="UPA00035">
    <property type="reaction ID" value="UER00040"/>
</dbReference>
<comment type="catalytic activity">
    <reaction evidence="14 15">
        <text>chorismate + L-glutamine = anthranilate + pyruvate + L-glutamate + H(+)</text>
        <dbReference type="Rhea" id="RHEA:21732"/>
        <dbReference type="ChEBI" id="CHEBI:15361"/>
        <dbReference type="ChEBI" id="CHEBI:15378"/>
        <dbReference type="ChEBI" id="CHEBI:16567"/>
        <dbReference type="ChEBI" id="CHEBI:29748"/>
        <dbReference type="ChEBI" id="CHEBI:29985"/>
        <dbReference type="ChEBI" id="CHEBI:58359"/>
        <dbReference type="EC" id="4.1.3.27"/>
    </reaction>
</comment>
<dbReference type="InterPro" id="IPR005801">
    <property type="entry name" value="ADC_synthase"/>
</dbReference>
<reference evidence="19 20" key="1">
    <citation type="submission" date="2016-10" db="EMBL/GenBank/DDBJ databases">
        <authorList>
            <person name="de Groot N.N."/>
        </authorList>
    </citation>
    <scope>NUCLEOTIDE SEQUENCE [LARGE SCALE GENOMIC DNA]</scope>
    <source>
        <strain evidence="19 20">B7-7</strain>
    </source>
</reference>
<dbReference type="PANTHER" id="PTHR11236">
    <property type="entry name" value="AMINOBENZOATE/ANTHRANILATE SYNTHASE"/>
    <property type="match status" value="1"/>
</dbReference>
<keyword evidence="7 15" id="KW-0028">Amino-acid biosynthesis</keyword>
<evidence type="ECO:0000256" key="2">
    <source>
        <dbReference type="ARBA" id="ARBA00004873"/>
    </source>
</evidence>
<evidence type="ECO:0000256" key="5">
    <source>
        <dbReference type="ARBA" id="ARBA00012266"/>
    </source>
</evidence>
<dbReference type="EC" id="4.1.3.27" evidence="5 15"/>
<dbReference type="RefSeq" id="WP_090206910.1">
    <property type="nucleotide sequence ID" value="NZ_FOFO01000016.1"/>
</dbReference>
<evidence type="ECO:0000256" key="8">
    <source>
        <dbReference type="ARBA" id="ARBA00022723"/>
    </source>
</evidence>
<evidence type="ECO:0000256" key="16">
    <source>
        <dbReference type="SAM" id="Coils"/>
    </source>
</evidence>
<dbReference type="OrthoDB" id="9803598at2"/>
<comment type="subunit">
    <text evidence="4 15">Heterotetramer consisting of two non-identical subunits: a beta subunit (TrpG) and a large alpha subunit (TrpE).</text>
</comment>
<dbReference type="InterPro" id="IPR005256">
    <property type="entry name" value="Anth_synth_I_PabB"/>
</dbReference>
<dbReference type="PANTHER" id="PTHR11236:SF48">
    <property type="entry name" value="ISOCHORISMATE SYNTHASE MENF"/>
    <property type="match status" value="1"/>
</dbReference>
<keyword evidence="16" id="KW-0175">Coiled coil</keyword>
<name>A0A1H9D5Y5_9GAMM</name>
<evidence type="ECO:0000256" key="4">
    <source>
        <dbReference type="ARBA" id="ARBA00011575"/>
    </source>
</evidence>
<proteinExistence type="inferred from homology"/>
<evidence type="ECO:0000259" key="17">
    <source>
        <dbReference type="Pfam" id="PF00425"/>
    </source>
</evidence>
<dbReference type="NCBIfam" id="TIGR00564">
    <property type="entry name" value="trpE_most"/>
    <property type="match status" value="1"/>
</dbReference>
<evidence type="ECO:0000259" key="18">
    <source>
        <dbReference type="Pfam" id="PF04715"/>
    </source>
</evidence>
<dbReference type="Pfam" id="PF00425">
    <property type="entry name" value="Chorismate_bind"/>
    <property type="match status" value="1"/>
</dbReference>
<evidence type="ECO:0000256" key="3">
    <source>
        <dbReference type="ARBA" id="ARBA00009562"/>
    </source>
</evidence>
<evidence type="ECO:0000256" key="14">
    <source>
        <dbReference type="ARBA" id="ARBA00047683"/>
    </source>
</evidence>
<protein>
    <recommendedName>
        <fullName evidence="6 15">Anthranilate synthase component 1</fullName>
        <ecNumber evidence="5 15">4.1.3.27</ecNumber>
    </recommendedName>
</protein>